<feature type="domain" description="DUF6242" evidence="2">
    <location>
        <begin position="42"/>
        <end position="135"/>
    </location>
</feature>
<evidence type="ECO:0000313" key="4">
    <source>
        <dbReference type="EMBL" id="SEF58636.1"/>
    </source>
</evidence>
<protein>
    <recommendedName>
        <fullName evidence="6">BNR repeat-like domain-containing protein</fullName>
    </recommendedName>
</protein>
<feature type="domain" description="DUF6242" evidence="3">
    <location>
        <begin position="142"/>
        <end position="453"/>
    </location>
</feature>
<evidence type="ECO:0008006" key="6">
    <source>
        <dbReference type="Google" id="ProtNLM"/>
    </source>
</evidence>
<dbReference type="RefSeq" id="WP_234999279.1">
    <property type="nucleotide sequence ID" value="NZ_FNVS01000003.1"/>
</dbReference>
<organism evidence="4 5">
    <name type="scientific">Parabacteroides chinchillae</name>
    <dbReference type="NCBI Taxonomy" id="871327"/>
    <lineage>
        <taxon>Bacteria</taxon>
        <taxon>Pseudomonadati</taxon>
        <taxon>Bacteroidota</taxon>
        <taxon>Bacteroidia</taxon>
        <taxon>Bacteroidales</taxon>
        <taxon>Tannerellaceae</taxon>
        <taxon>Parabacteroides</taxon>
    </lineage>
</organism>
<feature type="chain" id="PRO_5034037728" description="BNR repeat-like domain-containing protein" evidence="1">
    <location>
        <begin position="23"/>
        <end position="454"/>
    </location>
</feature>
<accession>A0A8G2BUL6</accession>
<dbReference type="InterPro" id="IPR015915">
    <property type="entry name" value="Kelch-typ_b-propeller"/>
</dbReference>
<dbReference type="Proteomes" id="UP000236725">
    <property type="component" value="Unassembled WGS sequence"/>
</dbReference>
<feature type="signal peptide" evidence="1">
    <location>
        <begin position="1"/>
        <end position="22"/>
    </location>
</feature>
<reference evidence="4 5" key="1">
    <citation type="submission" date="2016-10" db="EMBL/GenBank/DDBJ databases">
        <authorList>
            <person name="Varghese N."/>
            <person name="Submissions S."/>
        </authorList>
    </citation>
    <scope>NUCLEOTIDE SEQUENCE [LARGE SCALE GENOMIC DNA]</scope>
    <source>
        <strain evidence="4 5">DSM 29073</strain>
    </source>
</reference>
<dbReference type="SUPFAM" id="SSF117281">
    <property type="entry name" value="Kelch motif"/>
    <property type="match status" value="1"/>
</dbReference>
<dbReference type="SUPFAM" id="SSF50939">
    <property type="entry name" value="Sialidases"/>
    <property type="match status" value="1"/>
</dbReference>
<keyword evidence="1" id="KW-0732">Signal</keyword>
<sequence length="454" mass="50049">MKNKIILFLAGCLVLLMNSCLGSDDVEYTIPKNCQITSFTLKNDSVPELSKVDFTIDQLDGRIFNIDSMAYGTEIEKVVCTVNFASGTAQVQVIQEAVGDTIPWNGTDSLDFSKPVKFITYSYDGQFSKTYLAQVNIHQVVPDSMVWSLYADKVTGLSIDEEKVVAFNVNSSDYYYMYVKPATDKSYKLYRSAASDAKKWDELSLSGLPDNEVRLSQITEYEGVLYAPGTKGVVYQSVDGQNWSVLDNTPVVKYLLGGVKEGGVSQPSALATIIDKDGTLKFAAMDKSQNWTEGNIVPVNFPVTGFGSATHNIMYKERLTVACGRTSNGQLSNTVWATMNATSWAILSDEGTDVLVPSEGTMLSRYDDKFFLIGGIDAAGKPSKTIYNSIDNGVTWSEIDSMVVLPESYKARGFSSVLVDKEKYMLIFGGKTSNNSKVLDEIWRGRINRLGFKD</sequence>
<dbReference type="InterPro" id="IPR036278">
    <property type="entry name" value="Sialidase_sf"/>
</dbReference>
<comment type="caution">
    <text evidence="4">The sequence shown here is derived from an EMBL/GenBank/DDBJ whole genome shotgun (WGS) entry which is preliminary data.</text>
</comment>
<gene>
    <name evidence="4" type="ORF">SAMN05444001_10319</name>
</gene>
<evidence type="ECO:0000256" key="1">
    <source>
        <dbReference type="SAM" id="SignalP"/>
    </source>
</evidence>
<dbReference type="InterPro" id="IPR058667">
    <property type="entry name" value="DUF6242_C"/>
</dbReference>
<dbReference type="Pfam" id="PF19755">
    <property type="entry name" value="DUF6242"/>
    <property type="match status" value="1"/>
</dbReference>
<dbReference type="EMBL" id="FNVS01000003">
    <property type="protein sequence ID" value="SEF58636.1"/>
    <property type="molecule type" value="Genomic_DNA"/>
</dbReference>
<name>A0A8G2BUL6_9BACT</name>
<proteinExistence type="predicted"/>
<evidence type="ECO:0000259" key="3">
    <source>
        <dbReference type="Pfam" id="PF25852"/>
    </source>
</evidence>
<evidence type="ECO:0000259" key="2">
    <source>
        <dbReference type="Pfam" id="PF19755"/>
    </source>
</evidence>
<dbReference type="InterPro" id="IPR046209">
    <property type="entry name" value="DUF6242_N"/>
</dbReference>
<evidence type="ECO:0000313" key="5">
    <source>
        <dbReference type="Proteomes" id="UP000236725"/>
    </source>
</evidence>
<dbReference type="Pfam" id="PF25852">
    <property type="entry name" value="DUF6242_C"/>
    <property type="match status" value="1"/>
</dbReference>
<dbReference type="AlphaFoldDB" id="A0A8G2BUL6"/>
<keyword evidence="5" id="KW-1185">Reference proteome</keyword>
<dbReference type="Gene3D" id="2.120.10.80">
    <property type="entry name" value="Kelch-type beta propeller"/>
    <property type="match status" value="1"/>
</dbReference>